<evidence type="ECO:0000313" key="3">
    <source>
        <dbReference type="EnsemblPlants" id="QL10p022609:mrna"/>
    </source>
</evidence>
<evidence type="ECO:0000313" key="4">
    <source>
        <dbReference type="Proteomes" id="UP000594261"/>
    </source>
</evidence>
<evidence type="ECO:0000256" key="1">
    <source>
        <dbReference type="SAM" id="MobiDB-lite"/>
    </source>
</evidence>
<dbReference type="AlphaFoldDB" id="A0A7N2MQD5"/>
<dbReference type="InParanoid" id="A0A7N2MQD5"/>
<feature type="compositionally biased region" description="Basic and acidic residues" evidence="1">
    <location>
        <begin position="245"/>
        <end position="261"/>
    </location>
</feature>
<accession>A0A7N2MQD5</accession>
<feature type="compositionally biased region" description="Basic and acidic residues" evidence="1">
    <location>
        <begin position="362"/>
        <end position="382"/>
    </location>
</feature>
<dbReference type="InterPro" id="IPR025836">
    <property type="entry name" value="Zn_knuckle_CX2CX4HX4C"/>
</dbReference>
<dbReference type="EnsemblPlants" id="QL10p022609:mrna">
    <property type="protein sequence ID" value="QL10p022609:mrna"/>
    <property type="gene ID" value="QL10p022609"/>
</dbReference>
<dbReference type="PANTHER" id="PTHR31286">
    <property type="entry name" value="GLYCINE-RICH CELL WALL STRUCTURAL PROTEIN 1.8-LIKE"/>
    <property type="match status" value="1"/>
</dbReference>
<dbReference type="Pfam" id="PF14392">
    <property type="entry name" value="zf-CCHC_4"/>
    <property type="match status" value="1"/>
</dbReference>
<feature type="region of interest" description="Disordered" evidence="1">
    <location>
        <begin position="200"/>
        <end position="261"/>
    </location>
</feature>
<feature type="region of interest" description="Disordered" evidence="1">
    <location>
        <begin position="353"/>
        <end position="382"/>
    </location>
</feature>
<sequence>MVEDVVFGLEKIKLTMDEEEMIKIADDGRRKEIESCSLSLIGGPWTFDNQLLLLMKWRKGMNADNVRLNQASLWVQIWGAPFDMISTRVATEVGSRLGEVVEVEHRQPKQDETNYFMRVKVALPISKPLRRGGFIVGSDEERFWITYKYERLPMFCHFCKLLGYDLRHCASHFLATRSGGDVEFQYGDWLKAIGGCYHSPPERKTERGHEPDFEEENRGNNDKRQTSLVQIETATATGSKMGNPTEKERGENENSENHGEEALQNPTIIVVEKLYKESGGGNGIEESNVRINSNTDAMLEVQHVDQRDVPMQNGPNNQKAKPTWVRLRQMDCEPKETEAGEKIGALGKRVATQMLEEDSNRDDEAQPGKRGKAEAHDENSKEILARVVYHPCREQ</sequence>
<feature type="compositionally biased region" description="Basic and acidic residues" evidence="1">
    <location>
        <begin position="200"/>
        <end position="225"/>
    </location>
</feature>
<dbReference type="EMBL" id="LRBV02000010">
    <property type="status" value="NOT_ANNOTATED_CDS"/>
    <property type="molecule type" value="Genomic_DNA"/>
</dbReference>
<dbReference type="Gramene" id="QL10p022609:mrna">
    <property type="protein sequence ID" value="QL10p022609:mrna"/>
    <property type="gene ID" value="QL10p022609"/>
</dbReference>
<proteinExistence type="predicted"/>
<dbReference type="PANTHER" id="PTHR31286:SF167">
    <property type="entry name" value="OS09G0268800 PROTEIN"/>
    <property type="match status" value="1"/>
</dbReference>
<organism evidence="3 4">
    <name type="scientific">Quercus lobata</name>
    <name type="common">Valley oak</name>
    <dbReference type="NCBI Taxonomy" id="97700"/>
    <lineage>
        <taxon>Eukaryota</taxon>
        <taxon>Viridiplantae</taxon>
        <taxon>Streptophyta</taxon>
        <taxon>Embryophyta</taxon>
        <taxon>Tracheophyta</taxon>
        <taxon>Spermatophyta</taxon>
        <taxon>Magnoliopsida</taxon>
        <taxon>eudicotyledons</taxon>
        <taxon>Gunneridae</taxon>
        <taxon>Pentapetalae</taxon>
        <taxon>rosids</taxon>
        <taxon>fabids</taxon>
        <taxon>Fagales</taxon>
        <taxon>Fagaceae</taxon>
        <taxon>Quercus</taxon>
    </lineage>
</organism>
<dbReference type="InterPro" id="IPR040256">
    <property type="entry name" value="At4g02000-like"/>
</dbReference>
<feature type="compositionally biased region" description="Polar residues" evidence="1">
    <location>
        <begin position="226"/>
        <end position="242"/>
    </location>
</feature>
<reference evidence="3 4" key="1">
    <citation type="journal article" date="2016" name="G3 (Bethesda)">
        <title>First Draft Assembly and Annotation of the Genome of a California Endemic Oak Quercus lobata Nee (Fagaceae).</title>
        <authorList>
            <person name="Sork V.L."/>
            <person name="Fitz-Gibbon S.T."/>
            <person name="Puiu D."/>
            <person name="Crepeau M."/>
            <person name="Gugger P.F."/>
            <person name="Sherman R."/>
            <person name="Stevens K."/>
            <person name="Langley C.H."/>
            <person name="Pellegrini M."/>
            <person name="Salzberg S.L."/>
        </authorList>
    </citation>
    <scope>NUCLEOTIDE SEQUENCE [LARGE SCALE GENOMIC DNA]</scope>
    <source>
        <strain evidence="3 4">cv. SW786</strain>
    </source>
</reference>
<dbReference type="OMA" id="DEERFWI"/>
<evidence type="ECO:0000259" key="2">
    <source>
        <dbReference type="Pfam" id="PF14392"/>
    </source>
</evidence>
<feature type="domain" description="Zinc knuckle CX2CX4HX4C" evidence="2">
    <location>
        <begin position="125"/>
        <end position="170"/>
    </location>
</feature>
<reference evidence="3" key="2">
    <citation type="submission" date="2021-01" db="UniProtKB">
        <authorList>
            <consortium name="EnsemblPlants"/>
        </authorList>
    </citation>
    <scope>IDENTIFICATION</scope>
</reference>
<protein>
    <recommendedName>
        <fullName evidence="2">Zinc knuckle CX2CX4HX4C domain-containing protein</fullName>
    </recommendedName>
</protein>
<dbReference type="Proteomes" id="UP000594261">
    <property type="component" value="Chromosome 10"/>
</dbReference>
<name>A0A7N2MQD5_QUELO</name>
<keyword evidence="4" id="KW-1185">Reference proteome</keyword>